<reference evidence="3" key="2">
    <citation type="journal article" date="2023" name="IMA Fungus">
        <title>Comparative genomic study of the Penicillium genus elucidates a diverse pangenome and 15 lateral gene transfer events.</title>
        <authorList>
            <person name="Petersen C."/>
            <person name="Sorensen T."/>
            <person name="Nielsen M.R."/>
            <person name="Sondergaard T.E."/>
            <person name="Sorensen J.L."/>
            <person name="Fitzpatrick D.A."/>
            <person name="Frisvad J.C."/>
            <person name="Nielsen K.L."/>
        </authorList>
    </citation>
    <scope>NUCLEOTIDE SEQUENCE</scope>
    <source>
        <strain evidence="3">IBT 23319</strain>
    </source>
</reference>
<proteinExistence type="inferred from homology"/>
<organism evidence="3 4">
    <name type="scientific">Penicillium citrinum</name>
    <dbReference type="NCBI Taxonomy" id="5077"/>
    <lineage>
        <taxon>Eukaryota</taxon>
        <taxon>Fungi</taxon>
        <taxon>Dikarya</taxon>
        <taxon>Ascomycota</taxon>
        <taxon>Pezizomycotina</taxon>
        <taxon>Eurotiomycetes</taxon>
        <taxon>Eurotiomycetidae</taxon>
        <taxon>Eurotiales</taxon>
        <taxon>Aspergillaceae</taxon>
        <taxon>Penicillium</taxon>
    </lineage>
</organism>
<dbReference type="InterPro" id="IPR036291">
    <property type="entry name" value="NAD(P)-bd_dom_sf"/>
</dbReference>
<dbReference type="PANTHER" id="PTHR43157">
    <property type="entry name" value="PHOSPHATIDYLINOSITOL-GLYCAN BIOSYNTHESIS CLASS F PROTEIN-RELATED"/>
    <property type="match status" value="1"/>
</dbReference>
<dbReference type="RefSeq" id="XP_056506103.1">
    <property type="nucleotide sequence ID" value="XM_056640346.1"/>
</dbReference>
<keyword evidence="4" id="KW-1185">Reference proteome</keyword>
<evidence type="ECO:0000256" key="2">
    <source>
        <dbReference type="ARBA" id="ARBA00023002"/>
    </source>
</evidence>
<keyword evidence="2" id="KW-0560">Oxidoreductase</keyword>
<dbReference type="Proteomes" id="UP001147733">
    <property type="component" value="Unassembled WGS sequence"/>
</dbReference>
<dbReference type="AlphaFoldDB" id="A0A9W9TWB6"/>
<evidence type="ECO:0000256" key="1">
    <source>
        <dbReference type="ARBA" id="ARBA00006484"/>
    </source>
</evidence>
<dbReference type="InterPro" id="IPR002347">
    <property type="entry name" value="SDR_fam"/>
</dbReference>
<sequence length="321" mass="34932">MSTKQILRSEDILQKYGESLAGKTVLITGVSNESIAGELAIQLASASPNLLILSARAESKVKSVIDQIKERNVNVQTLFLDMDLSDLSSVRKAAQDGLADVPKIDHVICVAGVMMCPYGKTADGFETQLGVNYLSNFLLIKILLPKVEAAGPSSSIIVVSSSSVRTGKIHFDDIGFSEGKTYDAYAAYGQSNVARTMFAKKLAEKLKGKGIRIFSIDPGAVQSGLQRHFTEDFQAQVSEMMKAGYLIDMDGTKFDFPPWTGRSEGAANIVTGMIDPTIAGFNGSFISQNAIADDDLHSHIRDEENWTRLWDMSEEMVGVKY</sequence>
<name>A0A9W9TWB6_PENCI</name>
<dbReference type="SUPFAM" id="SSF51735">
    <property type="entry name" value="NAD(P)-binding Rossmann-fold domains"/>
    <property type="match status" value="1"/>
</dbReference>
<protein>
    <submittedName>
        <fullName evidence="3">Uncharacterized protein</fullName>
    </submittedName>
</protein>
<dbReference type="GO" id="GO:0016491">
    <property type="term" value="F:oxidoreductase activity"/>
    <property type="evidence" value="ECO:0007669"/>
    <property type="project" value="UniProtKB-KW"/>
</dbReference>
<dbReference type="OrthoDB" id="191139at2759"/>
<comment type="similarity">
    <text evidence="1">Belongs to the short-chain dehydrogenases/reductases (SDR) family.</text>
</comment>
<comment type="caution">
    <text evidence="3">The sequence shown here is derived from an EMBL/GenBank/DDBJ whole genome shotgun (WGS) entry which is preliminary data.</text>
</comment>
<dbReference type="GeneID" id="81379513"/>
<dbReference type="Gene3D" id="3.40.50.720">
    <property type="entry name" value="NAD(P)-binding Rossmann-like Domain"/>
    <property type="match status" value="1"/>
</dbReference>
<reference evidence="3" key="1">
    <citation type="submission" date="2022-11" db="EMBL/GenBank/DDBJ databases">
        <authorList>
            <person name="Petersen C."/>
        </authorList>
    </citation>
    <scope>NUCLEOTIDE SEQUENCE</scope>
    <source>
        <strain evidence="3">IBT 23319</strain>
    </source>
</reference>
<dbReference type="PANTHER" id="PTHR43157:SF31">
    <property type="entry name" value="PHOSPHATIDYLINOSITOL-GLYCAN BIOSYNTHESIS CLASS F PROTEIN"/>
    <property type="match status" value="1"/>
</dbReference>
<gene>
    <name evidence="3" type="ORF">N7469_001426</name>
</gene>
<evidence type="ECO:0000313" key="3">
    <source>
        <dbReference type="EMBL" id="KAJ5243099.1"/>
    </source>
</evidence>
<dbReference type="Pfam" id="PF00106">
    <property type="entry name" value="adh_short"/>
    <property type="match status" value="1"/>
</dbReference>
<dbReference type="EMBL" id="JAPQKT010000001">
    <property type="protein sequence ID" value="KAJ5243099.1"/>
    <property type="molecule type" value="Genomic_DNA"/>
</dbReference>
<evidence type="ECO:0000313" key="4">
    <source>
        <dbReference type="Proteomes" id="UP001147733"/>
    </source>
</evidence>
<accession>A0A9W9TWB6</accession>